<comment type="caution">
    <text evidence="3">The sequence shown here is derived from an EMBL/GenBank/DDBJ whole genome shotgun (WGS) entry which is preliminary data.</text>
</comment>
<proteinExistence type="predicted"/>
<name>A0A1J5P5M1_9ZZZZ</name>
<protein>
    <submittedName>
        <fullName evidence="3">Uncharacterized protein</fullName>
    </submittedName>
</protein>
<feature type="transmembrane region" description="Helical" evidence="2">
    <location>
        <begin position="26"/>
        <end position="47"/>
    </location>
</feature>
<accession>A0A1J5P5M1</accession>
<feature type="compositionally biased region" description="Basic and acidic residues" evidence="1">
    <location>
        <begin position="301"/>
        <end position="317"/>
    </location>
</feature>
<sequence length="333" mass="36105">MRGPNAEGRSATARSGFRRQPCRERVFGAVGIGLVAVFAAPASALGVDRGEQAEIDVHRLERLGIRAAGDVGDKGAHRGLWRRRGKRLDTHLCHREAARKQAHSSAFDIALDPGDLPGKANIGARFQPQLVVEQSRRIQERVAMDAAKAGKTGVLQSRNHLENRGLRTILHLGLEADDIVKRPQRIVAAQLHHGVGLYLRIMGVGQADRLHRAKAQRLAPPIRHHLDRQAAIKIARCLALVKLGLFGGKQRVDEGLILHLGHRAVHVGGLFFLGFALVIARLHPSHRHIDAFRVDDGRNSVEEGKRGGARLGADRFGEGAGGQRAGGDDPVSS</sequence>
<gene>
    <name evidence="3" type="ORF">GALL_519340</name>
</gene>
<feature type="region of interest" description="Disordered" evidence="1">
    <location>
        <begin position="301"/>
        <end position="333"/>
    </location>
</feature>
<dbReference type="EMBL" id="MLJW01006561">
    <property type="protein sequence ID" value="OIQ66494.1"/>
    <property type="molecule type" value="Genomic_DNA"/>
</dbReference>
<evidence type="ECO:0000313" key="3">
    <source>
        <dbReference type="EMBL" id="OIQ66494.1"/>
    </source>
</evidence>
<organism evidence="3">
    <name type="scientific">mine drainage metagenome</name>
    <dbReference type="NCBI Taxonomy" id="410659"/>
    <lineage>
        <taxon>unclassified sequences</taxon>
        <taxon>metagenomes</taxon>
        <taxon>ecological metagenomes</taxon>
    </lineage>
</organism>
<dbReference type="AlphaFoldDB" id="A0A1J5P5M1"/>
<keyword evidence="2" id="KW-0812">Transmembrane</keyword>
<evidence type="ECO:0000256" key="1">
    <source>
        <dbReference type="SAM" id="MobiDB-lite"/>
    </source>
</evidence>
<reference evidence="3" key="1">
    <citation type="submission" date="2016-10" db="EMBL/GenBank/DDBJ databases">
        <title>Sequence of Gallionella enrichment culture.</title>
        <authorList>
            <person name="Poehlein A."/>
            <person name="Muehling M."/>
            <person name="Daniel R."/>
        </authorList>
    </citation>
    <scope>NUCLEOTIDE SEQUENCE</scope>
</reference>
<keyword evidence="2" id="KW-0472">Membrane</keyword>
<keyword evidence="2" id="KW-1133">Transmembrane helix</keyword>
<evidence type="ECO:0000256" key="2">
    <source>
        <dbReference type="SAM" id="Phobius"/>
    </source>
</evidence>